<evidence type="ECO:0000259" key="7">
    <source>
        <dbReference type="Pfam" id="PF21365"/>
    </source>
</evidence>
<dbReference type="RefSeq" id="WP_079667830.1">
    <property type="nucleotide sequence ID" value="NZ_FUYZ01000010.1"/>
</dbReference>
<dbReference type="InterPro" id="IPR013780">
    <property type="entry name" value="Glyco_hydro_b"/>
</dbReference>
<dbReference type="Pfam" id="PF21365">
    <property type="entry name" value="Glyco_hydro_31_3rd"/>
    <property type="match status" value="1"/>
</dbReference>
<dbReference type="PANTHER" id="PTHR43053">
    <property type="entry name" value="GLYCOSIDASE FAMILY 31"/>
    <property type="match status" value="1"/>
</dbReference>
<proteinExistence type="inferred from homology"/>
<sequence length="532" mass="61104">MLKLFSFFLILVCTNSIFAQNEHTTEVKFLENEQWWGGAVALGSQMPYVKPLKEFNLATQNYNNQVVPLFLSNKGRFIWSEKPFKFEVQDKAIQIKSDFEEIKIQQSGSTLKSAYLESSKKYFPATGTLPDPLFFSMPQYNTWIELIYNQNQHDILKYAQGIADNNFPKGVLMIDDNWQKYYGNFEFKAEKFPDPKQMVEKLHSMGFKVMLWVCPFVSSDSPEYRMLEEKGYLIKEKGKNSPAIISWWNGKSACFDLTNPEAKAYFVAQLKKMQAEYGIDGFKFDAGDNQFYNPKYIDSYKKDAISVDHTKAWSEIGLEFPFNEYRAGWQMGGQPLVQRLGDKAYSWKAVQMLIPDMIAAGLLGYAYTCPDMIGGGSFAAFLNLKEGDFDQKLIIRSAQVHALMPMMQFSVAPWRILSAQNLEIAKNAARLHEKFGPYILKYAQSSSKNGEPIVRHMDYVFPNQGFDLTKEQFMLGDKYMVAPILTTEDKRTVKLPKGKWKDDLGNVIQGGKTIEIDVPLSRLPYYERLGKY</sequence>
<keyword evidence="2 4" id="KW-0378">Hydrolase</keyword>
<name>A0A1T5G878_9FLAO</name>
<evidence type="ECO:0000313" key="8">
    <source>
        <dbReference type="EMBL" id="SKC04597.1"/>
    </source>
</evidence>
<dbReference type="CDD" id="cd06592">
    <property type="entry name" value="GH31_NET37"/>
    <property type="match status" value="1"/>
</dbReference>
<dbReference type="Pfam" id="PF01055">
    <property type="entry name" value="Glyco_hydro_31_2nd"/>
    <property type="match status" value="1"/>
</dbReference>
<dbReference type="Gene3D" id="3.20.20.80">
    <property type="entry name" value="Glycosidases"/>
    <property type="match status" value="1"/>
</dbReference>
<protein>
    <submittedName>
        <fullName evidence="8">Alpha-glucosidase</fullName>
    </submittedName>
</protein>
<dbReference type="SUPFAM" id="SSF51011">
    <property type="entry name" value="Glycosyl hydrolase domain"/>
    <property type="match status" value="1"/>
</dbReference>
<dbReference type="STRING" id="619805.SAMN05660477_02644"/>
<dbReference type="GO" id="GO:0005975">
    <property type="term" value="P:carbohydrate metabolic process"/>
    <property type="evidence" value="ECO:0007669"/>
    <property type="project" value="InterPro"/>
</dbReference>
<keyword evidence="3 4" id="KW-0326">Glycosidase</keyword>
<dbReference type="InterPro" id="IPR000322">
    <property type="entry name" value="Glyco_hydro_31_TIM"/>
</dbReference>
<dbReference type="InterPro" id="IPR017853">
    <property type="entry name" value="GH"/>
</dbReference>
<evidence type="ECO:0000313" key="9">
    <source>
        <dbReference type="Proteomes" id="UP000191112"/>
    </source>
</evidence>
<organism evidence="8 9">
    <name type="scientific">Soonwooa buanensis</name>
    <dbReference type="NCBI Taxonomy" id="619805"/>
    <lineage>
        <taxon>Bacteria</taxon>
        <taxon>Pseudomonadati</taxon>
        <taxon>Bacteroidota</taxon>
        <taxon>Flavobacteriia</taxon>
        <taxon>Flavobacteriales</taxon>
        <taxon>Weeksellaceae</taxon>
        <taxon>Chryseobacterium group</taxon>
        <taxon>Soonwooa</taxon>
    </lineage>
</organism>
<keyword evidence="5" id="KW-0732">Signal</keyword>
<dbReference type="AlphaFoldDB" id="A0A1T5G878"/>
<dbReference type="OrthoDB" id="176168at2"/>
<evidence type="ECO:0000256" key="1">
    <source>
        <dbReference type="ARBA" id="ARBA00007806"/>
    </source>
</evidence>
<reference evidence="8 9" key="1">
    <citation type="submission" date="2017-02" db="EMBL/GenBank/DDBJ databases">
        <authorList>
            <person name="Peterson S.W."/>
        </authorList>
    </citation>
    <scope>NUCLEOTIDE SEQUENCE [LARGE SCALE GENOMIC DNA]</scope>
    <source>
        <strain evidence="8 9">DSM 22323</strain>
    </source>
</reference>
<evidence type="ECO:0000256" key="3">
    <source>
        <dbReference type="ARBA" id="ARBA00023295"/>
    </source>
</evidence>
<feature type="signal peptide" evidence="5">
    <location>
        <begin position="1"/>
        <end position="19"/>
    </location>
</feature>
<evidence type="ECO:0000256" key="5">
    <source>
        <dbReference type="SAM" id="SignalP"/>
    </source>
</evidence>
<dbReference type="Proteomes" id="UP000191112">
    <property type="component" value="Unassembled WGS sequence"/>
</dbReference>
<evidence type="ECO:0000256" key="2">
    <source>
        <dbReference type="ARBA" id="ARBA00022801"/>
    </source>
</evidence>
<dbReference type="PANTHER" id="PTHR43053:SF4">
    <property type="entry name" value="MYOGENESIS-REGULATING GLYCOSIDASE"/>
    <property type="match status" value="1"/>
</dbReference>
<dbReference type="InterPro" id="IPR050985">
    <property type="entry name" value="Alpha-glycosidase_related"/>
</dbReference>
<dbReference type="SUPFAM" id="SSF51445">
    <property type="entry name" value="(Trans)glycosidases"/>
    <property type="match status" value="1"/>
</dbReference>
<accession>A0A1T5G878</accession>
<evidence type="ECO:0000259" key="6">
    <source>
        <dbReference type="Pfam" id="PF01055"/>
    </source>
</evidence>
<evidence type="ECO:0000256" key="4">
    <source>
        <dbReference type="RuleBase" id="RU361185"/>
    </source>
</evidence>
<feature type="domain" description="Glycosyl hydrolase family 31 C-terminal" evidence="7">
    <location>
        <begin position="450"/>
        <end position="530"/>
    </location>
</feature>
<dbReference type="Gene3D" id="2.60.40.1180">
    <property type="entry name" value="Golgi alpha-mannosidase II"/>
    <property type="match status" value="1"/>
</dbReference>
<dbReference type="EMBL" id="FUYZ01000010">
    <property type="protein sequence ID" value="SKC04597.1"/>
    <property type="molecule type" value="Genomic_DNA"/>
</dbReference>
<dbReference type="GO" id="GO:0004553">
    <property type="term" value="F:hydrolase activity, hydrolyzing O-glycosyl compounds"/>
    <property type="evidence" value="ECO:0007669"/>
    <property type="project" value="InterPro"/>
</dbReference>
<gene>
    <name evidence="8" type="ORF">SAMN05660477_02644</name>
</gene>
<keyword evidence="9" id="KW-1185">Reference proteome</keyword>
<comment type="similarity">
    <text evidence="1 4">Belongs to the glycosyl hydrolase 31 family.</text>
</comment>
<feature type="domain" description="Glycoside hydrolase family 31 TIM barrel" evidence="6">
    <location>
        <begin position="148"/>
        <end position="440"/>
    </location>
</feature>
<dbReference type="InterPro" id="IPR048395">
    <property type="entry name" value="Glyco_hydro_31_C"/>
</dbReference>
<feature type="chain" id="PRO_5012256449" evidence="5">
    <location>
        <begin position="20"/>
        <end position="532"/>
    </location>
</feature>